<sequence length="120" mass="12961">MSKPAYIEFAAKDLAATKAFFQKVFQWRFEDYGPAYTAFFATNFEGGFYEAPLASSVKSGGALLVLYAEDLPACLAQVEAAGGEISQDIFVFPGGARFHFIEPSGNELAVWSEKAAPEAS</sequence>
<feature type="domain" description="VOC" evidence="1">
    <location>
        <begin position="3"/>
        <end position="113"/>
    </location>
</feature>
<evidence type="ECO:0000313" key="2">
    <source>
        <dbReference type="EMBL" id="AFC25898.1"/>
    </source>
</evidence>
<reference evidence="2 3" key="1">
    <citation type="journal article" date="2012" name="Stand. Genomic Sci.">
        <title>Complete genome sequencing and analysis of Saprospira grandis str. Lewin, a predatory marine bacterium.</title>
        <authorList>
            <person name="Saw J.H."/>
            <person name="Yuryev A."/>
            <person name="Kanbe M."/>
            <person name="Hou S."/>
            <person name="Young A.G."/>
            <person name="Aizawa S."/>
            <person name="Alam M."/>
        </authorList>
    </citation>
    <scope>NUCLEOTIDE SEQUENCE [LARGE SCALE GENOMIC DNA]</scope>
    <source>
        <strain evidence="2 3">Lewin</strain>
    </source>
</reference>
<dbReference type="InterPro" id="IPR004360">
    <property type="entry name" value="Glyas_Fos-R_dOase_dom"/>
</dbReference>
<dbReference type="KEGG" id="sgn:SGRA_3170"/>
<organism evidence="2 3">
    <name type="scientific">Saprospira grandis (strain Lewin)</name>
    <dbReference type="NCBI Taxonomy" id="984262"/>
    <lineage>
        <taxon>Bacteria</taxon>
        <taxon>Pseudomonadati</taxon>
        <taxon>Bacteroidota</taxon>
        <taxon>Saprospiria</taxon>
        <taxon>Saprospirales</taxon>
        <taxon>Saprospiraceae</taxon>
        <taxon>Saprospira</taxon>
    </lineage>
</organism>
<proteinExistence type="predicted"/>
<gene>
    <name evidence="2" type="ordered locus">SGRA_3170</name>
</gene>
<dbReference type="eggNOG" id="COG3324">
    <property type="taxonomic scope" value="Bacteria"/>
</dbReference>
<dbReference type="InterPro" id="IPR052164">
    <property type="entry name" value="Anthracycline_SecMetBiosynth"/>
</dbReference>
<dbReference type="Gene3D" id="3.10.180.10">
    <property type="entry name" value="2,3-Dihydroxybiphenyl 1,2-Dioxygenase, domain 1"/>
    <property type="match status" value="1"/>
</dbReference>
<dbReference type="RefSeq" id="WP_015693495.1">
    <property type="nucleotide sequence ID" value="NC_016940.1"/>
</dbReference>
<dbReference type="InterPro" id="IPR029068">
    <property type="entry name" value="Glyas_Bleomycin-R_OHBP_Dase"/>
</dbReference>
<accession>H6L0U2</accession>
<dbReference type="PANTHER" id="PTHR33993">
    <property type="entry name" value="GLYOXALASE-RELATED"/>
    <property type="match status" value="1"/>
</dbReference>
<dbReference type="OrthoDB" id="9804235at2"/>
<dbReference type="Proteomes" id="UP000007519">
    <property type="component" value="Chromosome"/>
</dbReference>
<dbReference type="AlphaFoldDB" id="H6L0U2"/>
<dbReference type="EMBL" id="CP002831">
    <property type="protein sequence ID" value="AFC25898.1"/>
    <property type="molecule type" value="Genomic_DNA"/>
</dbReference>
<dbReference type="HOGENOM" id="CLU_127592_1_0_10"/>
<dbReference type="Pfam" id="PF00903">
    <property type="entry name" value="Glyoxalase"/>
    <property type="match status" value="1"/>
</dbReference>
<protein>
    <submittedName>
        <fullName evidence="2">Glyoxalase/bleomycin resistance protein/dioxygenase</fullName>
    </submittedName>
</protein>
<dbReference type="PROSITE" id="PS51819">
    <property type="entry name" value="VOC"/>
    <property type="match status" value="1"/>
</dbReference>
<dbReference type="STRING" id="984262.SGRA_3170"/>
<keyword evidence="3" id="KW-1185">Reference proteome</keyword>
<dbReference type="InterPro" id="IPR037523">
    <property type="entry name" value="VOC_core"/>
</dbReference>
<dbReference type="SUPFAM" id="SSF54593">
    <property type="entry name" value="Glyoxalase/Bleomycin resistance protein/Dihydroxybiphenyl dioxygenase"/>
    <property type="match status" value="1"/>
</dbReference>
<evidence type="ECO:0000313" key="3">
    <source>
        <dbReference type="Proteomes" id="UP000007519"/>
    </source>
</evidence>
<evidence type="ECO:0000259" key="1">
    <source>
        <dbReference type="PROSITE" id="PS51819"/>
    </source>
</evidence>
<dbReference type="PANTHER" id="PTHR33993:SF1">
    <property type="entry name" value="GLYOXALASE FAMILY PROTEIN"/>
    <property type="match status" value="1"/>
</dbReference>
<dbReference type="CDD" id="cd07247">
    <property type="entry name" value="SgaA_N_like"/>
    <property type="match status" value="1"/>
</dbReference>
<name>H6L0U2_SAPGL</name>